<dbReference type="OMA" id="TCIDFKQ"/>
<dbReference type="GO" id="GO:0008270">
    <property type="term" value="F:zinc ion binding"/>
    <property type="evidence" value="ECO:0007669"/>
    <property type="project" value="UniProtKB-UniRule"/>
</dbReference>
<dbReference type="InterPro" id="IPR002083">
    <property type="entry name" value="MATH/TRAF_dom"/>
</dbReference>
<dbReference type="PRINTS" id="PR00020">
    <property type="entry name" value="MAMDOMAIN"/>
</dbReference>
<dbReference type="AlphaFoldDB" id="A0A3Q3WC23"/>
<keyword evidence="1 2" id="KW-0645">Protease</keyword>
<dbReference type="EC" id="3.4.24.-" evidence="2"/>
<dbReference type="Pfam" id="PF01400">
    <property type="entry name" value="Astacin"/>
    <property type="match status" value="1"/>
</dbReference>
<dbReference type="InterPro" id="IPR034035">
    <property type="entry name" value="Astacin-like_dom"/>
</dbReference>
<dbReference type="Pfam" id="PF22486">
    <property type="entry name" value="MATH_2"/>
    <property type="match status" value="1"/>
</dbReference>
<reference evidence="5" key="1">
    <citation type="submission" date="2025-08" db="UniProtKB">
        <authorList>
            <consortium name="Ensembl"/>
        </authorList>
    </citation>
    <scope>IDENTIFICATION</scope>
</reference>
<dbReference type="Gene3D" id="3.40.390.10">
    <property type="entry name" value="Collagenase (Catalytic Domain)"/>
    <property type="match status" value="1"/>
</dbReference>
<feature type="active site" evidence="1">
    <location>
        <position position="70"/>
    </location>
</feature>
<keyword evidence="6" id="KW-1185">Reference proteome</keyword>
<evidence type="ECO:0000313" key="5">
    <source>
        <dbReference type="Ensembl" id="ENSMMOP00000009567.1"/>
    </source>
</evidence>
<dbReference type="PANTHER" id="PTHR10127:SF903">
    <property type="entry name" value="MEPRIN A SUBUNIT"/>
    <property type="match status" value="1"/>
</dbReference>
<dbReference type="GO" id="GO:0006508">
    <property type="term" value="P:proteolysis"/>
    <property type="evidence" value="ECO:0007669"/>
    <property type="project" value="UniProtKB-KW"/>
</dbReference>
<dbReference type="Gene3D" id="2.60.210.10">
    <property type="entry name" value="Apoptosis, Tumor Necrosis Factor Receptor Associated Protein 2, Chain A"/>
    <property type="match status" value="1"/>
</dbReference>
<feature type="domain" description="Peptidase M12A" evidence="4">
    <location>
        <begin position="1"/>
        <end position="172"/>
    </location>
</feature>
<dbReference type="CDD" id="cd06263">
    <property type="entry name" value="MAM"/>
    <property type="match status" value="1"/>
</dbReference>
<dbReference type="SMART" id="SM00137">
    <property type="entry name" value="MAM"/>
    <property type="match status" value="1"/>
</dbReference>
<evidence type="ECO:0000256" key="2">
    <source>
        <dbReference type="RuleBase" id="RU361183"/>
    </source>
</evidence>
<dbReference type="SUPFAM" id="SSF49899">
    <property type="entry name" value="Concanavalin A-like lectins/glucanases"/>
    <property type="match status" value="1"/>
</dbReference>
<dbReference type="InterPro" id="IPR006026">
    <property type="entry name" value="Peptidase_Metallo"/>
</dbReference>
<dbReference type="STRING" id="94237.ENSMMOP00000009567"/>
<name>A0A3Q3WC23_MOLML</name>
<dbReference type="CDD" id="cd04280">
    <property type="entry name" value="ZnMc_astacin_like"/>
    <property type="match status" value="1"/>
</dbReference>
<organism evidence="5 6">
    <name type="scientific">Mola mola</name>
    <name type="common">Ocean sunfish</name>
    <name type="synonym">Tetraodon mola</name>
    <dbReference type="NCBI Taxonomy" id="94237"/>
    <lineage>
        <taxon>Eukaryota</taxon>
        <taxon>Metazoa</taxon>
        <taxon>Chordata</taxon>
        <taxon>Craniata</taxon>
        <taxon>Vertebrata</taxon>
        <taxon>Euteleostomi</taxon>
        <taxon>Actinopterygii</taxon>
        <taxon>Neopterygii</taxon>
        <taxon>Teleostei</taxon>
        <taxon>Neoteleostei</taxon>
        <taxon>Acanthomorphata</taxon>
        <taxon>Eupercaria</taxon>
        <taxon>Tetraodontiformes</taxon>
        <taxon>Molidae</taxon>
        <taxon>Mola</taxon>
    </lineage>
</organism>
<dbReference type="Proteomes" id="UP000261620">
    <property type="component" value="Unplaced"/>
</dbReference>
<dbReference type="PROSITE" id="PS51864">
    <property type="entry name" value="ASTACIN"/>
    <property type="match status" value="1"/>
</dbReference>
<dbReference type="PANTHER" id="PTHR10127">
    <property type="entry name" value="DISCOIDIN, CUB, EGF, LAMININ , AND ZINC METALLOPROTEASE DOMAIN CONTAINING"/>
    <property type="match status" value="1"/>
</dbReference>
<dbReference type="GO" id="GO:0004222">
    <property type="term" value="F:metalloendopeptidase activity"/>
    <property type="evidence" value="ECO:0007669"/>
    <property type="project" value="UniProtKB-UniRule"/>
</dbReference>
<evidence type="ECO:0000259" key="3">
    <source>
        <dbReference type="PROSITE" id="PS50060"/>
    </source>
</evidence>
<dbReference type="InterPro" id="IPR013320">
    <property type="entry name" value="ConA-like_dom_sf"/>
</dbReference>
<dbReference type="InterPro" id="IPR024079">
    <property type="entry name" value="MetalloPept_cat_dom_sf"/>
</dbReference>
<evidence type="ECO:0000313" key="6">
    <source>
        <dbReference type="Proteomes" id="UP000261620"/>
    </source>
</evidence>
<dbReference type="SMART" id="SM00235">
    <property type="entry name" value="ZnMc"/>
    <property type="match status" value="1"/>
</dbReference>
<protein>
    <recommendedName>
        <fullName evidence="2">Metalloendopeptidase</fullName>
        <ecNumber evidence="2">3.4.24.-</ecNumber>
    </recommendedName>
</protein>
<keyword evidence="1 2" id="KW-0862">Zinc</keyword>
<dbReference type="Ensembl" id="ENSMMOT00000009735.1">
    <property type="protein sequence ID" value="ENSMMOP00000009567.1"/>
    <property type="gene ID" value="ENSMMOG00000007404.1"/>
</dbReference>
<feature type="binding site" evidence="1">
    <location>
        <position position="79"/>
    </location>
    <ligand>
        <name>Zn(2+)</name>
        <dbReference type="ChEBI" id="CHEBI:29105"/>
        <note>catalytic</note>
    </ligand>
</feature>
<comment type="caution">
    <text evidence="1">Lacks conserved residue(s) required for the propagation of feature annotation.</text>
</comment>
<dbReference type="SUPFAM" id="SSF49599">
    <property type="entry name" value="TRAF domain-like"/>
    <property type="match status" value="1"/>
</dbReference>
<keyword evidence="1 2" id="KW-0479">Metal-binding</keyword>
<evidence type="ECO:0000256" key="1">
    <source>
        <dbReference type="PROSITE-ProRule" id="PRU01211"/>
    </source>
</evidence>
<feature type="domain" description="MAM" evidence="3">
    <location>
        <begin position="179"/>
        <end position="351"/>
    </location>
</feature>
<dbReference type="InterPro" id="IPR008974">
    <property type="entry name" value="TRAF-like"/>
</dbReference>
<dbReference type="SUPFAM" id="SSF55486">
    <property type="entry name" value="Metalloproteases ('zincins'), catalytic domain"/>
    <property type="match status" value="1"/>
</dbReference>
<dbReference type="PRINTS" id="PR00480">
    <property type="entry name" value="ASTACIN"/>
</dbReference>
<feature type="binding site" evidence="1">
    <location>
        <position position="69"/>
    </location>
    <ligand>
        <name>Zn(2+)</name>
        <dbReference type="ChEBI" id="CHEBI:29105"/>
        <note>catalytic</note>
    </ligand>
</feature>
<keyword evidence="1 2" id="KW-0378">Hydrolase</keyword>
<sequence length="544" mass="61796">MTPLNIYTYIAMEQFRLKSCIDFKPRDSEEYYISVVKLNGCFSYVGKSVPNGQNLSIGTYCDEISTVEHEFLHALGFYHEQSRYDRDDYVTILFLCHSGRERNFEKVSSNKSTTNGVAYDYWSVMHYGKNAFTNGNGSTIITSDPNFQDVIGQRYEVSPNDVLELNRHYKCNSTIAFKIHCNFSDGNMCQMNKCSDGGIEWQMMTNAYGGPGSDHTNLPSGQGAGYFMHASTASGQEGDSAWLETEKMIANRECHVQCLQFYYYHNGSQSDQLNIWIREFQNELDQTGTRRLVLELEIWMCQRTTHWQSQHVSLNATKHFQVVFEVRKGKGSSSGGFSIDDINVSETECPHFTMQIDDFESLLNNSAFGTDVHSTQLYSRGGYSYRVGILMKKTYVSIYVQLLSGIYDDQLEWPCPQRQVTFQMVDQNPDIQQQMTKQASITSDLRTFGVNGSYFWGNPREVGTPFTDENNETSYAGPMISKVYFADAEEIKYREFVKGESIVFAFTFEDLTPLINGSALPCPEVSPAAIEYPPPDVDEGPCAR</sequence>
<dbReference type="GO" id="GO:0016020">
    <property type="term" value="C:membrane"/>
    <property type="evidence" value="ECO:0007669"/>
    <property type="project" value="InterPro"/>
</dbReference>
<keyword evidence="1 2" id="KW-0482">Metalloprotease</keyword>
<dbReference type="PROSITE" id="PS50060">
    <property type="entry name" value="MAM_2"/>
    <property type="match status" value="1"/>
</dbReference>
<dbReference type="Pfam" id="PF00629">
    <property type="entry name" value="MAM"/>
    <property type="match status" value="1"/>
</dbReference>
<reference evidence="5" key="2">
    <citation type="submission" date="2025-09" db="UniProtKB">
        <authorList>
            <consortium name="Ensembl"/>
        </authorList>
    </citation>
    <scope>IDENTIFICATION</scope>
</reference>
<evidence type="ECO:0000259" key="4">
    <source>
        <dbReference type="PROSITE" id="PS51864"/>
    </source>
</evidence>
<accession>A0A3Q3WC23</accession>
<dbReference type="Gene3D" id="2.60.120.200">
    <property type="match status" value="1"/>
</dbReference>
<dbReference type="InterPro" id="IPR001506">
    <property type="entry name" value="Peptidase_M12A"/>
</dbReference>
<proteinExistence type="predicted"/>
<feature type="binding site" evidence="1">
    <location>
        <position position="73"/>
    </location>
    <ligand>
        <name>Zn(2+)</name>
        <dbReference type="ChEBI" id="CHEBI:29105"/>
        <note>catalytic</note>
    </ligand>
</feature>
<comment type="cofactor">
    <cofactor evidence="1 2">
        <name>Zn(2+)</name>
        <dbReference type="ChEBI" id="CHEBI:29105"/>
    </cofactor>
    <text evidence="1 2">Binds 1 zinc ion per subunit.</text>
</comment>
<dbReference type="InterPro" id="IPR000998">
    <property type="entry name" value="MAM_dom"/>
</dbReference>